<gene>
    <name evidence="1" type="ORF">OWV82_005993</name>
</gene>
<dbReference type="EMBL" id="CM051396">
    <property type="protein sequence ID" value="KAJ4722503.1"/>
    <property type="molecule type" value="Genomic_DNA"/>
</dbReference>
<name>A0ACC1YHD2_MELAZ</name>
<keyword evidence="2" id="KW-1185">Reference proteome</keyword>
<dbReference type="Proteomes" id="UP001164539">
    <property type="component" value="Chromosome 3"/>
</dbReference>
<sequence>MEMAKFSLSFHLLWFILVLASVKTLVPSAMVAACTQAVIGGGCPDVKQCVEVCRPCYRGIGQISVFCRPAGGGIPVDQCVCSFKSGAPCNPPSPPRCPGKWPPADEISANGTIAKIL</sequence>
<proteinExistence type="predicted"/>
<comment type="caution">
    <text evidence="1">The sequence shown here is derived from an EMBL/GenBank/DDBJ whole genome shotgun (WGS) entry which is preliminary data.</text>
</comment>
<evidence type="ECO:0000313" key="2">
    <source>
        <dbReference type="Proteomes" id="UP001164539"/>
    </source>
</evidence>
<evidence type="ECO:0000313" key="1">
    <source>
        <dbReference type="EMBL" id="KAJ4722503.1"/>
    </source>
</evidence>
<organism evidence="1 2">
    <name type="scientific">Melia azedarach</name>
    <name type="common">Chinaberry tree</name>
    <dbReference type="NCBI Taxonomy" id="155640"/>
    <lineage>
        <taxon>Eukaryota</taxon>
        <taxon>Viridiplantae</taxon>
        <taxon>Streptophyta</taxon>
        <taxon>Embryophyta</taxon>
        <taxon>Tracheophyta</taxon>
        <taxon>Spermatophyta</taxon>
        <taxon>Magnoliopsida</taxon>
        <taxon>eudicotyledons</taxon>
        <taxon>Gunneridae</taxon>
        <taxon>Pentapetalae</taxon>
        <taxon>rosids</taxon>
        <taxon>malvids</taxon>
        <taxon>Sapindales</taxon>
        <taxon>Meliaceae</taxon>
        <taxon>Melia</taxon>
    </lineage>
</organism>
<reference evidence="1 2" key="1">
    <citation type="journal article" date="2023" name="Science">
        <title>Complex scaffold remodeling in plant triterpene biosynthesis.</title>
        <authorList>
            <person name="De La Pena R."/>
            <person name="Hodgson H."/>
            <person name="Liu J.C."/>
            <person name="Stephenson M.J."/>
            <person name="Martin A.C."/>
            <person name="Owen C."/>
            <person name="Harkess A."/>
            <person name="Leebens-Mack J."/>
            <person name="Jimenez L.E."/>
            <person name="Osbourn A."/>
            <person name="Sattely E.S."/>
        </authorList>
    </citation>
    <scope>NUCLEOTIDE SEQUENCE [LARGE SCALE GENOMIC DNA]</scope>
    <source>
        <strain evidence="2">cv. JPN11</strain>
        <tissue evidence="1">Leaf</tissue>
    </source>
</reference>
<protein>
    <submittedName>
        <fullName evidence="1">Uncharacterized protein</fullName>
    </submittedName>
</protein>
<accession>A0ACC1YHD2</accession>